<dbReference type="SUPFAM" id="SSF55424">
    <property type="entry name" value="FAD/NAD-linked reductases, dimerisation (C-terminal) domain"/>
    <property type="match status" value="1"/>
</dbReference>
<dbReference type="InterPro" id="IPR036188">
    <property type="entry name" value="FAD/NAD-bd_sf"/>
</dbReference>
<dbReference type="SUPFAM" id="SSF51905">
    <property type="entry name" value="FAD/NAD(P)-binding domain"/>
    <property type="match status" value="1"/>
</dbReference>
<evidence type="ECO:0000256" key="4">
    <source>
        <dbReference type="ARBA" id="ARBA00022827"/>
    </source>
</evidence>
<dbReference type="PRINTS" id="PR00411">
    <property type="entry name" value="PNDRDTASEI"/>
</dbReference>
<comment type="caution">
    <text evidence="9">The sequence shown here is derived from an EMBL/GenBank/DDBJ whole genome shotgun (WGS) entry which is preliminary data.</text>
</comment>
<keyword evidence="5" id="KW-0560">Oxidoreductase</keyword>
<keyword evidence="6" id="KW-0676">Redox-active center</keyword>
<reference evidence="9 10" key="1">
    <citation type="submission" date="2015-06" db="EMBL/GenBank/DDBJ databases">
        <title>Genome sequencing of Thermotogales isolates from hydrothermal vents.</title>
        <authorList>
            <person name="Haverkamp T.H."/>
            <person name="Kublanov I.V."/>
            <person name="Nesbo C.L."/>
        </authorList>
    </citation>
    <scope>NUCLEOTIDE SEQUENCE [LARGE SCALE GENOMIC DNA]</scope>
    <source>
        <strain evidence="10">ik275mar</strain>
    </source>
</reference>
<proteinExistence type="inferred from homology"/>
<feature type="domain" description="Pyridine nucleotide-disulphide oxidoreductase dimerisation" evidence="7">
    <location>
        <begin position="334"/>
        <end position="430"/>
    </location>
</feature>
<dbReference type="InterPro" id="IPR023753">
    <property type="entry name" value="FAD/NAD-binding_dom"/>
</dbReference>
<comment type="similarity">
    <text evidence="2">Belongs to the class-III pyridine nucleotide-disulfide oxidoreductase family.</text>
</comment>
<accession>A0ABX3IH11</accession>
<comment type="cofactor">
    <cofactor evidence="1">
        <name>FAD</name>
        <dbReference type="ChEBI" id="CHEBI:57692"/>
    </cofactor>
</comment>
<dbReference type="RefSeq" id="WP_077198518.1">
    <property type="nucleotide sequence ID" value="NZ_LBFC01000022.1"/>
</dbReference>
<evidence type="ECO:0000256" key="3">
    <source>
        <dbReference type="ARBA" id="ARBA00022630"/>
    </source>
</evidence>
<keyword evidence="3" id="KW-0285">Flavoprotein</keyword>
<dbReference type="PANTHER" id="PTHR43429:SF1">
    <property type="entry name" value="NAD(P)H SULFUR OXIDOREDUCTASE (COA-DEPENDENT)"/>
    <property type="match status" value="1"/>
</dbReference>
<dbReference type="Pfam" id="PF02852">
    <property type="entry name" value="Pyr_redox_dim"/>
    <property type="match status" value="1"/>
</dbReference>
<evidence type="ECO:0000259" key="8">
    <source>
        <dbReference type="Pfam" id="PF07992"/>
    </source>
</evidence>
<name>A0ABX3IH11_9BACT</name>
<dbReference type="PANTHER" id="PTHR43429">
    <property type="entry name" value="PYRIDINE NUCLEOTIDE-DISULFIDE OXIDOREDUCTASE DOMAIN-CONTAINING"/>
    <property type="match status" value="1"/>
</dbReference>
<dbReference type="Pfam" id="PF07992">
    <property type="entry name" value="Pyr_redox_2"/>
    <property type="match status" value="1"/>
</dbReference>
<evidence type="ECO:0000256" key="1">
    <source>
        <dbReference type="ARBA" id="ARBA00001974"/>
    </source>
</evidence>
<evidence type="ECO:0000313" key="10">
    <source>
        <dbReference type="Proteomes" id="UP000242616"/>
    </source>
</evidence>
<keyword evidence="4" id="KW-0274">FAD</keyword>
<dbReference type="InterPro" id="IPR016156">
    <property type="entry name" value="FAD/NAD-linked_Rdtase_dimer_sf"/>
</dbReference>
<evidence type="ECO:0000256" key="2">
    <source>
        <dbReference type="ARBA" id="ARBA00009130"/>
    </source>
</evidence>
<dbReference type="InterPro" id="IPR004099">
    <property type="entry name" value="Pyr_nucl-diS_OxRdtase_dimer"/>
</dbReference>
<dbReference type="Gene3D" id="3.30.390.30">
    <property type="match status" value="1"/>
</dbReference>
<feature type="domain" description="FAD/NAD(P)-binding" evidence="8">
    <location>
        <begin position="5"/>
        <end position="302"/>
    </location>
</feature>
<evidence type="ECO:0000313" key="9">
    <source>
        <dbReference type="EMBL" id="ONN26603.1"/>
    </source>
</evidence>
<gene>
    <name evidence="9" type="ORF">XJ44_06905</name>
</gene>
<protein>
    <submittedName>
        <fullName evidence="9">Pyridine nucleotide-disulfide oxidoreductase</fullName>
    </submittedName>
</protein>
<evidence type="ECO:0000259" key="7">
    <source>
        <dbReference type="Pfam" id="PF02852"/>
    </source>
</evidence>
<dbReference type="EMBL" id="LBFC01000022">
    <property type="protein sequence ID" value="ONN26603.1"/>
    <property type="molecule type" value="Genomic_DNA"/>
</dbReference>
<evidence type="ECO:0000256" key="5">
    <source>
        <dbReference type="ARBA" id="ARBA00023002"/>
    </source>
</evidence>
<dbReference type="InterPro" id="IPR050260">
    <property type="entry name" value="FAD-bd_OxRdtase"/>
</dbReference>
<dbReference type="Gene3D" id="3.50.50.60">
    <property type="entry name" value="FAD/NAD(P)-binding domain"/>
    <property type="match status" value="2"/>
</dbReference>
<dbReference type="PRINTS" id="PR00368">
    <property type="entry name" value="FADPNR"/>
</dbReference>
<sequence>MKQKYNVITIGGSAAGIVAATTGKCCYPDKSFLMIRKEKDAMVPCGIPYVFGFLGTTEKNIIPLAPIEKAGIDFLQDEVIKIDRKEKKIFTKSGNEFEYEKLILATGSKPFIPNIPGKDLENVFYVPKNKEYLDKMLEALKGLNKVVVIGAGFIGVEISDQLAHIGKDVTLVEILPHILGKAFDSDIANIAQKELESMGIKVLTNTKVTEITGSGKVEGVKLENNEILKADAVIFATGYTPNSELAKNMGLELNKYNAIRVDSYMRTSDPDIFAIGDCAQKVDFITRKSVSIMLASTATSEARIAGMNLYKLSTVRSFLGTIGIFSTKIGNKVFASAGLTEEEALKNNFDVKTGYFEGVDKHPGSLPNANKQIVKLIVSKESDVIIGGEVVGGDSAGELINVIGIAIQKNTSITELFISQIGTHPLLTSAPTAYPLIKAAQNVFISK</sequence>
<evidence type="ECO:0000256" key="6">
    <source>
        <dbReference type="ARBA" id="ARBA00023284"/>
    </source>
</evidence>
<keyword evidence="10" id="KW-1185">Reference proteome</keyword>
<dbReference type="Proteomes" id="UP000242616">
    <property type="component" value="Unassembled WGS sequence"/>
</dbReference>
<organism evidence="9 10">
    <name type="scientific">Thermosipho affectus</name>
    <dbReference type="NCBI Taxonomy" id="660294"/>
    <lineage>
        <taxon>Bacteria</taxon>
        <taxon>Thermotogati</taxon>
        <taxon>Thermotogota</taxon>
        <taxon>Thermotogae</taxon>
        <taxon>Thermotogales</taxon>
        <taxon>Fervidobacteriaceae</taxon>
        <taxon>Thermosipho</taxon>
    </lineage>
</organism>